<dbReference type="Pfam" id="PF13416">
    <property type="entry name" value="SBP_bac_8"/>
    <property type="match status" value="1"/>
</dbReference>
<evidence type="ECO:0000313" key="5">
    <source>
        <dbReference type="Proteomes" id="UP000010483"/>
    </source>
</evidence>
<protein>
    <submittedName>
        <fullName evidence="4">Carbohydrate ABC transporter substrate-binding protein, CUT1 family</fullName>
    </submittedName>
</protein>
<comment type="similarity">
    <text evidence="1">Belongs to the bacterial solute-binding protein 1 family.</text>
</comment>
<dbReference type="Proteomes" id="UP000010483">
    <property type="component" value="Chromosome"/>
</dbReference>
<dbReference type="PATRIC" id="fig|292563.3.peg.2788"/>
<dbReference type="HOGENOM" id="CLU_031285_10_1_3"/>
<dbReference type="STRING" id="292563.Cyast_2670"/>
<dbReference type="AlphaFoldDB" id="K9YR90"/>
<evidence type="ECO:0000256" key="3">
    <source>
        <dbReference type="ARBA" id="ARBA00022729"/>
    </source>
</evidence>
<dbReference type="GO" id="GO:0015768">
    <property type="term" value="P:maltose transport"/>
    <property type="evidence" value="ECO:0007669"/>
    <property type="project" value="TreeGrafter"/>
</dbReference>
<reference evidence="5" key="1">
    <citation type="journal article" date="2013" name="Proc. Natl. Acad. Sci. U.S.A.">
        <title>Improving the coverage of the cyanobacterial phylum using diversity-driven genome sequencing.</title>
        <authorList>
            <person name="Shih P.M."/>
            <person name="Wu D."/>
            <person name="Latifi A."/>
            <person name="Axen S.D."/>
            <person name="Fewer D.P."/>
            <person name="Talla E."/>
            <person name="Calteau A."/>
            <person name="Cai F."/>
            <person name="Tandeau de Marsac N."/>
            <person name="Rippka R."/>
            <person name="Herdman M."/>
            <person name="Sivonen K."/>
            <person name="Coursin T."/>
            <person name="Laurent T."/>
            <person name="Goodwin L."/>
            <person name="Nolan M."/>
            <person name="Davenport K.W."/>
            <person name="Han C.S."/>
            <person name="Rubin E.M."/>
            <person name="Eisen J.A."/>
            <person name="Woyke T."/>
            <person name="Gugger M."/>
            <person name="Kerfeld C.A."/>
        </authorList>
    </citation>
    <scope>NUCLEOTIDE SEQUENCE [LARGE SCALE GENOMIC DNA]</scope>
    <source>
        <strain evidence="5">ATCC 29140 / PCC 7202</strain>
    </source>
</reference>
<dbReference type="InterPro" id="IPR006059">
    <property type="entry name" value="SBP"/>
</dbReference>
<evidence type="ECO:0000256" key="2">
    <source>
        <dbReference type="ARBA" id="ARBA00022448"/>
    </source>
</evidence>
<dbReference type="Gene3D" id="3.40.190.10">
    <property type="entry name" value="Periplasmic binding protein-like II"/>
    <property type="match status" value="2"/>
</dbReference>
<dbReference type="GO" id="GO:0042956">
    <property type="term" value="P:maltodextrin transmembrane transport"/>
    <property type="evidence" value="ECO:0007669"/>
    <property type="project" value="TreeGrafter"/>
</dbReference>
<evidence type="ECO:0000256" key="1">
    <source>
        <dbReference type="ARBA" id="ARBA00008520"/>
    </source>
</evidence>
<gene>
    <name evidence="4" type="ordered locus">Cyast_2670</name>
</gene>
<keyword evidence="5" id="KW-1185">Reference proteome</keyword>
<dbReference type="BioCyc" id="CSTA292563:G1353-2675-MONOMER"/>
<dbReference type="eggNOG" id="COG1653">
    <property type="taxonomic scope" value="Bacteria"/>
</dbReference>
<dbReference type="GO" id="GO:1901982">
    <property type="term" value="F:maltose binding"/>
    <property type="evidence" value="ECO:0007669"/>
    <property type="project" value="TreeGrafter"/>
</dbReference>
<dbReference type="SUPFAM" id="SSF53850">
    <property type="entry name" value="Periplasmic binding protein-like II"/>
    <property type="match status" value="1"/>
</dbReference>
<keyword evidence="2" id="KW-0813">Transport</keyword>
<dbReference type="GO" id="GO:0055052">
    <property type="term" value="C:ATP-binding cassette (ABC) transporter complex, substrate-binding subunit-containing"/>
    <property type="evidence" value="ECO:0007669"/>
    <property type="project" value="TreeGrafter"/>
</dbReference>
<name>K9YR90_CYASC</name>
<organism evidence="4 5">
    <name type="scientific">Cyanobacterium stanieri (strain ATCC 29140 / PCC 7202)</name>
    <dbReference type="NCBI Taxonomy" id="292563"/>
    <lineage>
        <taxon>Bacteria</taxon>
        <taxon>Bacillati</taxon>
        <taxon>Cyanobacteriota</taxon>
        <taxon>Cyanophyceae</taxon>
        <taxon>Oscillatoriophycideae</taxon>
        <taxon>Chroococcales</taxon>
        <taxon>Geminocystaceae</taxon>
        <taxon>Cyanobacterium</taxon>
    </lineage>
</organism>
<proteinExistence type="inferred from homology"/>
<dbReference type="PANTHER" id="PTHR30061">
    <property type="entry name" value="MALTOSE-BINDING PERIPLASMIC PROTEIN"/>
    <property type="match status" value="1"/>
</dbReference>
<dbReference type="KEGG" id="csn:Cyast_2670"/>
<dbReference type="CDD" id="cd14748">
    <property type="entry name" value="PBP2_UgpB"/>
    <property type="match status" value="1"/>
</dbReference>
<evidence type="ECO:0000313" key="4">
    <source>
        <dbReference type="EMBL" id="AFZ48613.1"/>
    </source>
</evidence>
<dbReference type="EMBL" id="CP003940">
    <property type="protein sequence ID" value="AFZ48613.1"/>
    <property type="molecule type" value="Genomic_DNA"/>
</dbReference>
<keyword evidence="3" id="KW-0732">Signal</keyword>
<sequence>MKIKSSFISFIIVLLLFVPFLTGCQNPTGGTSADGVTRITFWHGINPPENREIFNRLLAKFNEDNPDIEVQGLYVGQPDEQLPKIIASVVGNQPPDLLWYVPQLTGKLVDLQAIKPLTEWFDSSPLKEQIEPAMVPTMTLEEEIWSVPFATNNTAMFYRPSLFEEAGIDQLPVTWDQFVEVAGQLTDGNNRHGVLLSVGKGEFTVFVWLPFIYGANGFMVENNQPNIVNEGAEKALSLGAQLVEDNYAILSAPDRGYELDDFINGRVAMQITGPWTLAQLKQSGIDYDVFPLPVVDKPATVLGGENLFVFRTNPEREEASLRFLEYILGEEFQRQWALETGYLPINKLVKDSSEYQEFVAQNPVLEVFLAQMENAYARPIIADYPTISENLGRAIESTLLGQKSAKEALEDSQERINLSVGNF</sequence>
<accession>K9YR90</accession>
<dbReference type="PROSITE" id="PS51257">
    <property type="entry name" value="PROKAR_LIPOPROTEIN"/>
    <property type="match status" value="1"/>
</dbReference>
<dbReference type="PANTHER" id="PTHR30061:SF50">
    <property type="entry name" value="MALTOSE_MALTODEXTRIN-BINDING PERIPLASMIC PROTEIN"/>
    <property type="match status" value="1"/>
</dbReference>